<protein>
    <recommendedName>
        <fullName evidence="4">Activin_recp domain-containing protein</fullName>
    </recommendedName>
</protein>
<proteinExistence type="predicted"/>
<sequence>MSALLIIFAFVLTVTSTVVQFEKQEEYEGFLDMIDRENQKHDIIFDKSIYGTDRHGRIYVKCVEFNSTVSSRSRNIRCPMQRGSDAMPACLAIYDVVNDEIVQGCYSYQRELASQCTASPMCLMNIHKRKIGFCCCVGDRCNRKENVYYNGKTLENYLNDQENQLTF</sequence>
<dbReference type="SUPFAM" id="SSF57302">
    <property type="entry name" value="Snake toxin-like"/>
    <property type="match status" value="1"/>
</dbReference>
<comment type="caution">
    <text evidence="2">The sequence shown here is derived from an EMBL/GenBank/DDBJ whole genome shotgun (WGS) entry which is preliminary data.</text>
</comment>
<feature type="signal peptide" evidence="1">
    <location>
        <begin position="1"/>
        <end position="16"/>
    </location>
</feature>
<name>A0A9P1IXK8_9PELO</name>
<keyword evidence="1" id="KW-0732">Signal</keyword>
<feature type="chain" id="PRO_5040296837" description="Activin_recp domain-containing protein" evidence="1">
    <location>
        <begin position="17"/>
        <end position="167"/>
    </location>
</feature>
<dbReference type="AlphaFoldDB" id="A0A9P1IXK8"/>
<dbReference type="Gene3D" id="2.10.60.10">
    <property type="entry name" value="CD59"/>
    <property type="match status" value="1"/>
</dbReference>
<accession>A0A9P1IXK8</accession>
<dbReference type="OrthoDB" id="10457128at2759"/>
<dbReference type="Proteomes" id="UP001152747">
    <property type="component" value="Unassembled WGS sequence"/>
</dbReference>
<evidence type="ECO:0000313" key="3">
    <source>
        <dbReference type="Proteomes" id="UP001152747"/>
    </source>
</evidence>
<organism evidence="2 3">
    <name type="scientific">Caenorhabditis angaria</name>
    <dbReference type="NCBI Taxonomy" id="860376"/>
    <lineage>
        <taxon>Eukaryota</taxon>
        <taxon>Metazoa</taxon>
        <taxon>Ecdysozoa</taxon>
        <taxon>Nematoda</taxon>
        <taxon>Chromadorea</taxon>
        <taxon>Rhabditida</taxon>
        <taxon>Rhabditina</taxon>
        <taxon>Rhabditomorpha</taxon>
        <taxon>Rhabditoidea</taxon>
        <taxon>Rhabditidae</taxon>
        <taxon>Peloderinae</taxon>
        <taxon>Caenorhabditis</taxon>
    </lineage>
</organism>
<evidence type="ECO:0000256" key="1">
    <source>
        <dbReference type="SAM" id="SignalP"/>
    </source>
</evidence>
<reference evidence="2" key="1">
    <citation type="submission" date="2022-11" db="EMBL/GenBank/DDBJ databases">
        <authorList>
            <person name="Kikuchi T."/>
        </authorList>
    </citation>
    <scope>NUCLEOTIDE SEQUENCE</scope>
    <source>
        <strain evidence="2">PS1010</strain>
    </source>
</reference>
<dbReference type="InterPro" id="IPR045860">
    <property type="entry name" value="Snake_toxin-like_sf"/>
</dbReference>
<gene>
    <name evidence="2" type="ORF">CAMP_LOCUS16767</name>
</gene>
<evidence type="ECO:0008006" key="4">
    <source>
        <dbReference type="Google" id="ProtNLM"/>
    </source>
</evidence>
<evidence type="ECO:0000313" key="2">
    <source>
        <dbReference type="EMBL" id="CAI5454130.1"/>
    </source>
</evidence>
<keyword evidence="3" id="KW-1185">Reference proteome</keyword>
<dbReference type="EMBL" id="CANHGI010000006">
    <property type="protein sequence ID" value="CAI5454130.1"/>
    <property type="molecule type" value="Genomic_DNA"/>
</dbReference>